<feature type="transmembrane region" description="Helical" evidence="2">
    <location>
        <begin position="15"/>
        <end position="35"/>
    </location>
</feature>
<accession>A0A7M2RE70</accession>
<keyword evidence="2" id="KW-0812">Transmembrane</keyword>
<reference evidence="3 4" key="1">
    <citation type="submission" date="2020-10" db="EMBL/GenBank/DDBJ databases">
        <title>Blautia liquoris sp.nov., isolated from the mud in a fermentation cellar used for the production of Chinese strong-flavoured liquor.</title>
        <authorList>
            <person name="Lu L."/>
        </authorList>
    </citation>
    <scope>NUCLEOTIDE SEQUENCE [LARGE SCALE GENOMIC DNA]</scope>
    <source>
        <strain evidence="3 4">LZLJ-3</strain>
    </source>
</reference>
<feature type="compositionally biased region" description="Basic and acidic residues" evidence="1">
    <location>
        <begin position="44"/>
        <end position="57"/>
    </location>
</feature>
<dbReference type="AlphaFoldDB" id="A0A7M2RE70"/>
<name>A0A7M2RE70_9FIRM</name>
<dbReference type="Proteomes" id="UP000593601">
    <property type="component" value="Chromosome"/>
</dbReference>
<protein>
    <submittedName>
        <fullName evidence="3">Uncharacterized protein</fullName>
    </submittedName>
</protein>
<proteinExistence type="predicted"/>
<feature type="region of interest" description="Disordered" evidence="1">
    <location>
        <begin position="43"/>
        <end position="77"/>
    </location>
</feature>
<dbReference type="KEGG" id="bliq:INP51_09500"/>
<sequence length="234" mass="26784">MSLKDRFREWLSDNLRYLLLILGILIVVIILYFGIGALTKDKKRSGGEPVLKEEQSKNKISQSDSTETPKSDQTKEISQELLKDGNAEISAFMRQYYDALSNKNIETLKSFVDNLSEKEQESISGESSIESYEDVESYTFHGQEEGTYVVIVRYNCKYKNIDTRAPGLNQMYVYTDKEGKLVIAAEVKDKGITDYMTDIRKRPDVEQLIDETQKNYDNARSQDAKLDALIRSVS</sequence>
<keyword evidence="2" id="KW-0472">Membrane</keyword>
<evidence type="ECO:0000313" key="3">
    <source>
        <dbReference type="EMBL" id="QOV18264.1"/>
    </source>
</evidence>
<dbReference type="EMBL" id="CP063304">
    <property type="protein sequence ID" value="QOV18264.1"/>
    <property type="molecule type" value="Genomic_DNA"/>
</dbReference>
<keyword evidence="4" id="KW-1185">Reference proteome</keyword>
<evidence type="ECO:0000256" key="2">
    <source>
        <dbReference type="SAM" id="Phobius"/>
    </source>
</evidence>
<dbReference type="RefSeq" id="WP_193734626.1">
    <property type="nucleotide sequence ID" value="NZ_CP063304.1"/>
</dbReference>
<organism evidence="3 4">
    <name type="scientific">Blautia liquoris</name>
    <dbReference type="NCBI Taxonomy" id="2779518"/>
    <lineage>
        <taxon>Bacteria</taxon>
        <taxon>Bacillati</taxon>
        <taxon>Bacillota</taxon>
        <taxon>Clostridia</taxon>
        <taxon>Lachnospirales</taxon>
        <taxon>Lachnospiraceae</taxon>
        <taxon>Blautia</taxon>
    </lineage>
</organism>
<feature type="compositionally biased region" description="Basic and acidic residues" evidence="1">
    <location>
        <begin position="67"/>
        <end position="77"/>
    </location>
</feature>
<keyword evidence="2" id="KW-1133">Transmembrane helix</keyword>
<evidence type="ECO:0000256" key="1">
    <source>
        <dbReference type="SAM" id="MobiDB-lite"/>
    </source>
</evidence>
<gene>
    <name evidence="3" type="ORF">INP51_09500</name>
</gene>
<evidence type="ECO:0000313" key="4">
    <source>
        <dbReference type="Proteomes" id="UP000593601"/>
    </source>
</evidence>